<sequence>MSKLSSTLKSLINAPYARPGTVPAPSHALPVYQAIAKDAQYRGIGLEPWFTAAAAATMTMNSPESLHQLFDQVSGSKPHSERVLLAELVREIGLKCLGFNGIPRTINCLNEFHATLPQSIAQNLSTKPRRSLTRQNIDMVSSRGQTLWKSVYYPFESKLYDKLSKAHPDLPVHIVESEYGNLFSDPPTQPGAIPVKVGRVLTSIVGIACLRAQTGVGPQLLSHVYGLRKAFEDENFQDEVKDDTGGVCWLATDDGSVWLLESVDRIVETLGQGHGSNFAPGISSRL</sequence>
<evidence type="ECO:0000313" key="2">
    <source>
        <dbReference type="Proteomes" id="UP001147747"/>
    </source>
</evidence>
<dbReference type="Proteomes" id="UP001147747">
    <property type="component" value="Unassembled WGS sequence"/>
</dbReference>
<name>A0A9X0B2K9_9EURO</name>
<reference evidence="1" key="2">
    <citation type="journal article" date="2023" name="IMA Fungus">
        <title>Comparative genomic study of the Penicillium genus elucidates a diverse pangenome and 15 lateral gene transfer events.</title>
        <authorList>
            <person name="Petersen C."/>
            <person name="Sorensen T."/>
            <person name="Nielsen M.R."/>
            <person name="Sondergaard T.E."/>
            <person name="Sorensen J.L."/>
            <person name="Fitzpatrick D.A."/>
            <person name="Frisvad J.C."/>
            <person name="Nielsen K.L."/>
        </authorList>
    </citation>
    <scope>NUCLEOTIDE SEQUENCE</scope>
    <source>
        <strain evidence="1">IBT 29677</strain>
    </source>
</reference>
<protein>
    <recommendedName>
        <fullName evidence="3">Dol-P-Man:Man(5)GlcNAc(2)-PP-Dol alpha-1,3-mannosyltransferase</fullName>
    </recommendedName>
</protein>
<keyword evidence="2" id="KW-1185">Reference proteome</keyword>
<evidence type="ECO:0000313" key="1">
    <source>
        <dbReference type="EMBL" id="KAJ5385849.1"/>
    </source>
</evidence>
<reference evidence="1" key="1">
    <citation type="submission" date="2022-12" db="EMBL/GenBank/DDBJ databases">
        <authorList>
            <person name="Petersen C."/>
        </authorList>
    </citation>
    <scope>NUCLEOTIDE SEQUENCE</scope>
    <source>
        <strain evidence="1">IBT 29677</strain>
    </source>
</reference>
<dbReference type="OrthoDB" id="5392202at2759"/>
<dbReference type="InterPro" id="IPR029032">
    <property type="entry name" value="AhpD-like"/>
</dbReference>
<gene>
    <name evidence="1" type="ORF">N7509_008390</name>
</gene>
<dbReference type="PANTHER" id="PTHR28180">
    <property type="entry name" value="CONSERVED MITOCHONDRIAL PROTEIN-RELATED"/>
    <property type="match status" value="1"/>
</dbReference>
<dbReference type="RefSeq" id="XP_056483647.1">
    <property type="nucleotide sequence ID" value="XM_056633027.1"/>
</dbReference>
<evidence type="ECO:0008006" key="3">
    <source>
        <dbReference type="Google" id="ProtNLM"/>
    </source>
</evidence>
<dbReference type="EMBL" id="JAPZBU010000009">
    <property type="protein sequence ID" value="KAJ5385849.1"/>
    <property type="molecule type" value="Genomic_DNA"/>
</dbReference>
<dbReference type="Gene3D" id="1.20.1290.10">
    <property type="entry name" value="AhpD-like"/>
    <property type="match status" value="1"/>
</dbReference>
<proteinExistence type="predicted"/>
<accession>A0A9X0B2K9</accession>
<comment type="caution">
    <text evidence="1">The sequence shown here is derived from an EMBL/GenBank/DDBJ whole genome shotgun (WGS) entry which is preliminary data.</text>
</comment>
<organism evidence="1 2">
    <name type="scientific">Penicillium cosmopolitanum</name>
    <dbReference type="NCBI Taxonomy" id="1131564"/>
    <lineage>
        <taxon>Eukaryota</taxon>
        <taxon>Fungi</taxon>
        <taxon>Dikarya</taxon>
        <taxon>Ascomycota</taxon>
        <taxon>Pezizomycotina</taxon>
        <taxon>Eurotiomycetes</taxon>
        <taxon>Eurotiomycetidae</taxon>
        <taxon>Eurotiales</taxon>
        <taxon>Aspergillaceae</taxon>
        <taxon>Penicillium</taxon>
    </lineage>
</organism>
<dbReference type="PANTHER" id="PTHR28180:SF2">
    <property type="entry name" value="PEROXISOMAL PROTEIN 2"/>
    <property type="match status" value="1"/>
</dbReference>
<dbReference type="InterPro" id="IPR052999">
    <property type="entry name" value="PTS1_Protein"/>
</dbReference>
<dbReference type="AlphaFoldDB" id="A0A9X0B2K9"/>
<dbReference type="GeneID" id="81372007"/>